<organism evidence="4">
    <name type="scientific">Treponema denticola</name>
    <dbReference type="NCBI Taxonomy" id="158"/>
    <lineage>
        <taxon>Bacteria</taxon>
        <taxon>Pseudomonadati</taxon>
        <taxon>Spirochaetota</taxon>
        <taxon>Spirochaetia</taxon>
        <taxon>Spirochaetales</taxon>
        <taxon>Treponemataceae</taxon>
        <taxon>Treponema</taxon>
    </lineage>
</organism>
<feature type="chain" id="PRO_5007179509" evidence="1">
    <location>
        <begin position="21"/>
        <end position="547"/>
    </location>
</feature>
<feature type="domain" description="Major outer sheath protein C-terminal" evidence="3">
    <location>
        <begin position="368"/>
        <end position="546"/>
    </location>
</feature>
<evidence type="ECO:0000259" key="3">
    <source>
        <dbReference type="Pfam" id="PF02722"/>
    </source>
</evidence>
<dbReference type="Pfam" id="PF02707">
    <property type="entry name" value="MOSP_N"/>
    <property type="match status" value="1"/>
</dbReference>
<protein>
    <submittedName>
        <fullName evidence="4">Major surface protein</fullName>
    </submittedName>
</protein>
<evidence type="ECO:0000259" key="2">
    <source>
        <dbReference type="Pfam" id="PF02707"/>
    </source>
</evidence>
<dbReference type="EMBL" id="KJ671491">
    <property type="protein sequence ID" value="AMD40781.1"/>
    <property type="molecule type" value="Genomic_DNA"/>
</dbReference>
<dbReference type="InterPro" id="IPR003857">
    <property type="entry name" value="MOSP_N"/>
</dbReference>
<dbReference type="Pfam" id="PF02722">
    <property type="entry name" value="MOSP_C"/>
    <property type="match status" value="1"/>
</dbReference>
<reference evidence="4" key="1">
    <citation type="journal article" date="2017" name="Mol. Oral. Microbiol.">
        <title>Oral Treponeme Major Surface Protein: Sequence Diversity and Distributions within Periodontal Niches.</title>
        <authorList>
            <person name="You M."/>
            <person name="Chan Y."/>
            <person name="Lacap-Bugler D.C."/>
            <person name="Huo Y.B."/>
            <person name="Gao W."/>
            <person name="Keung Leung W."/>
            <person name="Watt R.M."/>
        </authorList>
    </citation>
    <scope>NUCLEOTIDE SEQUENCE</scope>
    <source>
        <strain evidence="4">OT2B</strain>
    </source>
</reference>
<dbReference type="InterPro" id="IPR003872">
    <property type="entry name" value="MOSP_C"/>
</dbReference>
<evidence type="ECO:0000313" key="4">
    <source>
        <dbReference type="EMBL" id="AMD40781.1"/>
    </source>
</evidence>
<dbReference type="AlphaFoldDB" id="A0A125RMB5"/>
<feature type="domain" description="Major outer sheath protein N-terminal" evidence="2">
    <location>
        <begin position="113"/>
        <end position="352"/>
    </location>
</feature>
<name>A0A125RMB5_TREDN</name>
<keyword evidence="1" id="KW-0732">Signal</keyword>
<dbReference type="NCBIfam" id="NF033926">
    <property type="entry name" value="msp_porin"/>
    <property type="match status" value="1"/>
</dbReference>
<feature type="signal peptide" evidence="1">
    <location>
        <begin position="1"/>
        <end position="20"/>
    </location>
</feature>
<proteinExistence type="predicted"/>
<sequence>MKKILAILMILVLVGGVAFAQLTPQVTAKASVNWGIDFGAGKNAKAQHGFENLLDAKVVIPLYMGTLNSKTEGDVRMNFDLGVNLAYRFYDQLSNSASPHLAWDSDAEFKLWRKTLSDMSASIHFFGGYMNVYGRPDFSTNYAQIWSPIRDNGVAWGPETSGDITGFGTKLGYASDDLAGTGLKFDAGLKFGSNGSWKAKGTTSEKKEIVTLAAGDTVDAAAKYYKFDPSLFTLSADGNLVINLKGKTPFTFAGATVAAGEAGQCVKVTTTATGSAANKYAFGLDLSLGYDKWVTLDFGINATFDNVKDFGKAGVHEDVAAGSNPDKPYLGMGFKLGSKPVDGLALTLAMDALMNVGTDSKVAFDLRFDASYKWVALGAYFGNDLSAYAGKDKNNKAIGDMAAMIAFKSAASGDTNFVEGLAFGVDFRLNHLLSAVPTGDKSTLPMGISAWVNYKYALTDSMWVKPYANFWGETNRKSIDASKTDKFFGVAYKVGATFSPAEKIEIDTYWSQGKLSWNKYEGTEGMISAPAFDAHNGTFVIGVKVIY</sequence>
<evidence type="ECO:0000256" key="1">
    <source>
        <dbReference type="SAM" id="SignalP"/>
    </source>
</evidence>
<accession>A0A125RMB5</accession>